<keyword evidence="11" id="KW-1185">Reference proteome</keyword>
<keyword evidence="3 6" id="KW-0539">Nucleus</keyword>
<dbReference type="InterPro" id="IPR001357">
    <property type="entry name" value="BRCT_dom"/>
</dbReference>
<feature type="domain" description="BRCT" evidence="8">
    <location>
        <begin position="530"/>
        <end position="624"/>
    </location>
</feature>
<dbReference type="InterPro" id="IPR039189">
    <property type="entry name" value="Fcp1"/>
</dbReference>
<dbReference type="SMART" id="SM00577">
    <property type="entry name" value="CPDc"/>
    <property type="match status" value="1"/>
</dbReference>
<dbReference type="InterPro" id="IPR011947">
    <property type="entry name" value="FCP1_euk"/>
</dbReference>
<dbReference type="SMART" id="SM00292">
    <property type="entry name" value="BRCT"/>
    <property type="match status" value="1"/>
</dbReference>
<dbReference type="AlphaFoldDB" id="A0A9P4TUD4"/>
<evidence type="ECO:0000256" key="6">
    <source>
        <dbReference type="RuleBase" id="RU366066"/>
    </source>
</evidence>
<feature type="compositionally biased region" description="Low complexity" evidence="7">
    <location>
        <begin position="707"/>
        <end position="719"/>
    </location>
</feature>
<dbReference type="NCBIfam" id="TIGR02250">
    <property type="entry name" value="FCP1_euk"/>
    <property type="match status" value="1"/>
</dbReference>
<dbReference type="Gene3D" id="3.40.50.10190">
    <property type="entry name" value="BRCT domain"/>
    <property type="match status" value="1"/>
</dbReference>
<sequence length="837" mass="92180">MLIRSNHSLHYPITVDKLLVKRDSEVDRFAPLFSYSYTSTVTEGNKYGEETEVVKKFPEDFLSEIQGTLVSWKIKAGDVLERPGIPIVDIEEPCKHEIQFGGLCTNCGQDMTEVDFITTQRNADRATVTTSHENTALRVSHAEAARASEEAKQRLLEGRKLSLVVDLDQTIIHATVDATVAQWQKDASNPNYDAVKNVLSFQLLDDGPSKSSSWYYIKLRPGLEEFLEKVSKQYELHIYTMGTRAYAQNIAKLVDPQKKFFGDRILSRDESGSLTVKSLQRLFPVDTDMVVIIDDRGDVWKWNENLIKVNPYDFFVGIGDINSSFLPKRADLVNPSTQPPPPTPTAESASEPAANGPEAEVTEKAESTENGVMPDAIAPTAASTLVVAALAGENNPIQLEQQSKAQAEVIESQVKDAPLAKMQEKLDKLDEEEAQRSSQNAEEGGDTASEPESKPRHSLLHDNDVELLYLQQHLENVHHTFFDEYESKLKGAAVDRVSQLRGESKSPKKIKPTPDDASLVPDVKRVMPAMKLRVLAGVVILFTGVIPQGTDHGDSDIGRWATSFGARITSTLSKSTTHVVAHRDRRTSKVRQAACYPQIKIVTVHWLLSCFTRWAHADETDFLIEVENDNGPHESLPFDDADENVILTPNAEAGEEEVKEDEEDNQIPPISPILEQVDWGTFDQEYEDFMKDMSDDSEMDTGDESDASTPSNKSTASKSKSTKRKRAAESVDGSGSGGSDGEDAASINGTTNGTDLGSDLQKRKKRAYERTTGLAIVTTTADSPSGLPSPDTTGPEEDEVSKANGAPLAGKEDEEDDAFDRDMEELMNEGDDDGGEE</sequence>
<dbReference type="EMBL" id="MU007090">
    <property type="protein sequence ID" value="KAF2422435.1"/>
    <property type="molecule type" value="Genomic_DNA"/>
</dbReference>
<dbReference type="CDD" id="cd07521">
    <property type="entry name" value="HAD_FCP1-like"/>
    <property type="match status" value="1"/>
</dbReference>
<dbReference type="CDD" id="cd17729">
    <property type="entry name" value="BRCT_CTDP1"/>
    <property type="match status" value="1"/>
</dbReference>
<feature type="region of interest" description="Disordered" evidence="7">
    <location>
        <begin position="330"/>
        <end position="368"/>
    </location>
</feature>
<keyword evidence="2 6" id="KW-0378">Hydrolase</keyword>
<evidence type="ECO:0000313" key="10">
    <source>
        <dbReference type="EMBL" id="KAF2422435.1"/>
    </source>
</evidence>
<dbReference type="PROSITE" id="PS50969">
    <property type="entry name" value="FCP1"/>
    <property type="match status" value="1"/>
</dbReference>
<dbReference type="FunFam" id="3.40.50.1000:FF:000142">
    <property type="entry name" value="Similar to FCP1-like phosphatase"/>
    <property type="match status" value="1"/>
</dbReference>
<feature type="region of interest" description="Disordered" evidence="7">
    <location>
        <begin position="428"/>
        <end position="457"/>
    </location>
</feature>
<comment type="subcellular location">
    <subcellularLocation>
        <location evidence="1 6">Nucleus</location>
    </subcellularLocation>
</comment>
<accession>A0A9P4TUD4</accession>
<dbReference type="InterPro" id="IPR004274">
    <property type="entry name" value="FCP1_dom"/>
</dbReference>
<feature type="region of interest" description="Disordered" evidence="7">
    <location>
        <begin position="693"/>
        <end position="837"/>
    </location>
</feature>
<dbReference type="PROSITE" id="PS50172">
    <property type="entry name" value="BRCT"/>
    <property type="match status" value="1"/>
</dbReference>
<dbReference type="PANTHER" id="PTHR23081">
    <property type="entry name" value="RNA POLYMERASE II CTD PHOSPHATASE"/>
    <property type="match status" value="1"/>
</dbReference>
<evidence type="ECO:0000313" key="11">
    <source>
        <dbReference type="Proteomes" id="UP000800235"/>
    </source>
</evidence>
<evidence type="ECO:0000259" key="8">
    <source>
        <dbReference type="PROSITE" id="PS50172"/>
    </source>
</evidence>
<dbReference type="PANTHER" id="PTHR23081:SF36">
    <property type="entry name" value="RNA POLYMERASE II SUBUNIT A C-TERMINAL DOMAIN PHOSPHATASE"/>
    <property type="match status" value="1"/>
</dbReference>
<dbReference type="InterPro" id="IPR036412">
    <property type="entry name" value="HAD-like_sf"/>
</dbReference>
<comment type="catalytic activity">
    <reaction evidence="5 6">
        <text>O-phospho-L-threonyl-[protein] + H2O = L-threonyl-[protein] + phosphate</text>
        <dbReference type="Rhea" id="RHEA:47004"/>
        <dbReference type="Rhea" id="RHEA-COMP:11060"/>
        <dbReference type="Rhea" id="RHEA-COMP:11605"/>
        <dbReference type="ChEBI" id="CHEBI:15377"/>
        <dbReference type="ChEBI" id="CHEBI:30013"/>
        <dbReference type="ChEBI" id="CHEBI:43474"/>
        <dbReference type="ChEBI" id="CHEBI:61977"/>
        <dbReference type="EC" id="3.1.3.16"/>
    </reaction>
</comment>
<comment type="catalytic activity">
    <reaction evidence="4 6">
        <text>O-phospho-L-seryl-[protein] + H2O = L-seryl-[protein] + phosphate</text>
        <dbReference type="Rhea" id="RHEA:20629"/>
        <dbReference type="Rhea" id="RHEA-COMP:9863"/>
        <dbReference type="Rhea" id="RHEA-COMP:11604"/>
        <dbReference type="ChEBI" id="CHEBI:15377"/>
        <dbReference type="ChEBI" id="CHEBI:29999"/>
        <dbReference type="ChEBI" id="CHEBI:43474"/>
        <dbReference type="ChEBI" id="CHEBI:83421"/>
        <dbReference type="EC" id="3.1.3.16"/>
    </reaction>
</comment>
<dbReference type="Proteomes" id="UP000800235">
    <property type="component" value="Unassembled WGS sequence"/>
</dbReference>
<dbReference type="InterPro" id="IPR036420">
    <property type="entry name" value="BRCT_dom_sf"/>
</dbReference>
<evidence type="ECO:0000256" key="5">
    <source>
        <dbReference type="ARBA" id="ARBA00048336"/>
    </source>
</evidence>
<evidence type="ECO:0000256" key="7">
    <source>
        <dbReference type="SAM" id="MobiDB-lite"/>
    </source>
</evidence>
<comment type="caution">
    <text evidence="10">The sequence shown here is derived from an EMBL/GenBank/DDBJ whole genome shotgun (WGS) entry which is preliminary data.</text>
</comment>
<organism evidence="10 11">
    <name type="scientific">Tothia fuscella</name>
    <dbReference type="NCBI Taxonomy" id="1048955"/>
    <lineage>
        <taxon>Eukaryota</taxon>
        <taxon>Fungi</taxon>
        <taxon>Dikarya</taxon>
        <taxon>Ascomycota</taxon>
        <taxon>Pezizomycotina</taxon>
        <taxon>Dothideomycetes</taxon>
        <taxon>Pleosporomycetidae</taxon>
        <taxon>Venturiales</taxon>
        <taxon>Cylindrosympodiaceae</taxon>
        <taxon>Tothia</taxon>
    </lineage>
</organism>
<dbReference type="EC" id="3.1.3.16" evidence="6"/>
<evidence type="ECO:0000256" key="4">
    <source>
        <dbReference type="ARBA" id="ARBA00047761"/>
    </source>
</evidence>
<dbReference type="SUPFAM" id="SSF56784">
    <property type="entry name" value="HAD-like"/>
    <property type="match status" value="1"/>
</dbReference>
<dbReference type="Pfam" id="PF00533">
    <property type="entry name" value="BRCT"/>
    <property type="match status" value="1"/>
</dbReference>
<dbReference type="Pfam" id="PF03031">
    <property type="entry name" value="NIF"/>
    <property type="match status" value="1"/>
</dbReference>
<gene>
    <name evidence="10" type="ORF">EJ08DRAFT_596862</name>
</gene>
<dbReference type="GO" id="GO:0005634">
    <property type="term" value="C:nucleus"/>
    <property type="evidence" value="ECO:0007669"/>
    <property type="project" value="UniProtKB-SubCell"/>
</dbReference>
<dbReference type="Gene3D" id="3.40.50.1000">
    <property type="entry name" value="HAD superfamily/HAD-like"/>
    <property type="match status" value="1"/>
</dbReference>
<protein>
    <recommendedName>
        <fullName evidence="6">RNA polymerase II subunit A C-terminal domain phosphatase</fullName>
        <ecNumber evidence="6">3.1.3.16</ecNumber>
    </recommendedName>
</protein>
<feature type="compositionally biased region" description="Acidic residues" evidence="7">
    <location>
        <begin position="695"/>
        <end position="706"/>
    </location>
</feature>
<evidence type="ECO:0000256" key="3">
    <source>
        <dbReference type="ARBA" id="ARBA00023242"/>
    </source>
</evidence>
<dbReference type="SUPFAM" id="SSF52113">
    <property type="entry name" value="BRCT domain"/>
    <property type="match status" value="1"/>
</dbReference>
<reference evidence="10" key="1">
    <citation type="journal article" date="2020" name="Stud. Mycol.">
        <title>101 Dothideomycetes genomes: a test case for predicting lifestyles and emergence of pathogens.</title>
        <authorList>
            <person name="Haridas S."/>
            <person name="Albert R."/>
            <person name="Binder M."/>
            <person name="Bloem J."/>
            <person name="Labutti K."/>
            <person name="Salamov A."/>
            <person name="Andreopoulos B."/>
            <person name="Baker S."/>
            <person name="Barry K."/>
            <person name="Bills G."/>
            <person name="Bluhm B."/>
            <person name="Cannon C."/>
            <person name="Castanera R."/>
            <person name="Culley D."/>
            <person name="Daum C."/>
            <person name="Ezra D."/>
            <person name="Gonzalez J."/>
            <person name="Henrissat B."/>
            <person name="Kuo A."/>
            <person name="Liang C."/>
            <person name="Lipzen A."/>
            <person name="Lutzoni F."/>
            <person name="Magnuson J."/>
            <person name="Mondo S."/>
            <person name="Nolan M."/>
            <person name="Ohm R."/>
            <person name="Pangilinan J."/>
            <person name="Park H.-J."/>
            <person name="Ramirez L."/>
            <person name="Alfaro M."/>
            <person name="Sun H."/>
            <person name="Tritt A."/>
            <person name="Yoshinaga Y."/>
            <person name="Zwiers L.-H."/>
            <person name="Turgeon B."/>
            <person name="Goodwin S."/>
            <person name="Spatafora J."/>
            <person name="Crous P."/>
            <person name="Grigoriev I."/>
        </authorList>
    </citation>
    <scope>NUCLEOTIDE SEQUENCE</scope>
    <source>
        <strain evidence="10">CBS 130266</strain>
    </source>
</reference>
<name>A0A9P4TUD4_9PEZI</name>
<evidence type="ECO:0000256" key="1">
    <source>
        <dbReference type="ARBA" id="ARBA00004123"/>
    </source>
</evidence>
<feature type="compositionally biased region" description="Low complexity" evidence="7">
    <location>
        <begin position="345"/>
        <end position="354"/>
    </location>
</feature>
<feature type="domain" description="FCP1 homology" evidence="9">
    <location>
        <begin position="156"/>
        <end position="333"/>
    </location>
</feature>
<proteinExistence type="predicted"/>
<evidence type="ECO:0000256" key="2">
    <source>
        <dbReference type="ARBA" id="ARBA00022801"/>
    </source>
</evidence>
<feature type="compositionally biased region" description="Acidic residues" evidence="7">
    <location>
        <begin position="653"/>
        <end position="665"/>
    </location>
</feature>
<dbReference type="GO" id="GO:0008420">
    <property type="term" value="F:RNA polymerase II CTD heptapeptide repeat phosphatase activity"/>
    <property type="evidence" value="ECO:0007669"/>
    <property type="project" value="UniProtKB-UniRule"/>
</dbReference>
<evidence type="ECO:0000259" key="9">
    <source>
        <dbReference type="PROSITE" id="PS50969"/>
    </source>
</evidence>
<feature type="region of interest" description="Disordered" evidence="7">
    <location>
        <begin position="653"/>
        <end position="678"/>
    </location>
</feature>
<feature type="compositionally biased region" description="Acidic residues" evidence="7">
    <location>
        <begin position="812"/>
        <end position="837"/>
    </location>
</feature>
<comment type="function">
    <text evidence="6">This promotes the activity of RNA polymerase II.</text>
</comment>
<dbReference type="InterPro" id="IPR023214">
    <property type="entry name" value="HAD_sf"/>
</dbReference>
<dbReference type="OrthoDB" id="10249888at2759"/>